<organism evidence="1 2">
    <name type="scientific">Saccharopolyspora erythraea</name>
    <name type="common">Streptomyces erythraeus</name>
    <dbReference type="NCBI Taxonomy" id="1836"/>
    <lineage>
        <taxon>Bacteria</taxon>
        <taxon>Bacillati</taxon>
        <taxon>Actinomycetota</taxon>
        <taxon>Actinomycetes</taxon>
        <taxon>Pseudonocardiales</taxon>
        <taxon>Pseudonocardiaceae</taxon>
        <taxon>Saccharopolyspora</taxon>
    </lineage>
</organism>
<dbReference type="EMBL" id="BAAAGS010000035">
    <property type="protein sequence ID" value="GAA0542922.1"/>
    <property type="molecule type" value="Genomic_DNA"/>
</dbReference>
<sequence length="265" mass="28620">MGCSVPKPAAESYVWDRREGLLAGPVEDAPMRAADSWLVTSGRVRALDRHRARFGTAFAEHVGPEEFGEFWHAVVAALPRQGDWFPRVELVTAGPEPSLRLRVRPAPPLGTRIRVWPLDGPDERRAPRTKGPDLPWLGRARARAVDAGADEALLTTAAGTVVEGATSALLWWEDDVLCLPSPSLPVLDSVTAGLVVDRAADLGVPIEYRECDLSGLAGREAWFVNALHGIRPVVSWVGTAVEPGPPSRAGEWSEWLSALAEPLAL</sequence>
<gene>
    <name evidence="1" type="ORF">GCM10009533_47400</name>
</gene>
<keyword evidence="1" id="KW-0808">Transferase</keyword>
<keyword evidence="2" id="KW-1185">Reference proteome</keyword>
<proteinExistence type="predicted"/>
<name>A0ABP3NEV2_SACER</name>
<dbReference type="SUPFAM" id="SSF56752">
    <property type="entry name" value="D-aminoacid aminotransferase-like PLP-dependent enzymes"/>
    <property type="match status" value="1"/>
</dbReference>
<dbReference type="InterPro" id="IPR043132">
    <property type="entry name" value="BCAT-like_C"/>
</dbReference>
<comment type="caution">
    <text evidence="1">The sequence shown here is derived from an EMBL/GenBank/DDBJ whole genome shotgun (WGS) entry which is preliminary data.</text>
</comment>
<dbReference type="Pfam" id="PF01063">
    <property type="entry name" value="Aminotran_4"/>
    <property type="match status" value="1"/>
</dbReference>
<dbReference type="InterPro" id="IPR001544">
    <property type="entry name" value="Aminotrans_IV"/>
</dbReference>
<evidence type="ECO:0000313" key="2">
    <source>
        <dbReference type="Proteomes" id="UP001500729"/>
    </source>
</evidence>
<evidence type="ECO:0000313" key="1">
    <source>
        <dbReference type="EMBL" id="GAA0542922.1"/>
    </source>
</evidence>
<protein>
    <submittedName>
        <fullName evidence="1">Aminotransferase class IV</fullName>
    </submittedName>
</protein>
<reference evidence="2" key="1">
    <citation type="journal article" date="2019" name="Int. J. Syst. Evol. Microbiol.">
        <title>The Global Catalogue of Microorganisms (GCM) 10K type strain sequencing project: providing services to taxonomists for standard genome sequencing and annotation.</title>
        <authorList>
            <consortium name="The Broad Institute Genomics Platform"/>
            <consortium name="The Broad Institute Genome Sequencing Center for Infectious Disease"/>
            <person name="Wu L."/>
            <person name="Ma J."/>
        </authorList>
    </citation>
    <scope>NUCLEOTIDE SEQUENCE [LARGE SCALE GENOMIC DNA]</scope>
    <source>
        <strain evidence="2">JCM 10303</strain>
    </source>
</reference>
<dbReference type="Proteomes" id="UP001500729">
    <property type="component" value="Unassembled WGS sequence"/>
</dbReference>
<dbReference type="InterPro" id="IPR036038">
    <property type="entry name" value="Aminotransferase-like"/>
</dbReference>
<accession>A0ABP3NEV2</accession>
<dbReference type="GO" id="GO:0008483">
    <property type="term" value="F:transaminase activity"/>
    <property type="evidence" value="ECO:0007669"/>
    <property type="project" value="UniProtKB-KW"/>
</dbReference>
<dbReference type="Gene3D" id="3.20.10.10">
    <property type="entry name" value="D-amino Acid Aminotransferase, subunit A, domain 2"/>
    <property type="match status" value="1"/>
</dbReference>
<keyword evidence="1" id="KW-0032">Aminotransferase</keyword>